<dbReference type="GO" id="GO:0016491">
    <property type="term" value="F:oxidoreductase activity"/>
    <property type="evidence" value="ECO:0007669"/>
    <property type="project" value="InterPro"/>
</dbReference>
<accession>A0A1H3L5B8</accession>
<dbReference type="Gene3D" id="3.40.30.10">
    <property type="entry name" value="Glutaredoxin"/>
    <property type="match status" value="1"/>
</dbReference>
<dbReference type="InterPro" id="IPR000866">
    <property type="entry name" value="AhpC/TSA"/>
</dbReference>
<sequence>MNGKRIATLIIIITAIGAASYVLYENQLETNRQANEERLQEYFEIGGNDRKNAADSDEAYEMVDEEGVFPGELAKDFTLSVHGEDGVRSLSDFRGNYVVVNLWASWCPPCIKEMPDLIQFSEDYTEDTEIEVIGINMTTQEKSAEDVDQFIEDFQIPFLTLLDKDGDVGYDYQVMGIPITFVIDPDGRIIVRRQGYITYEMLESYYADARETYEEQ</sequence>
<dbReference type="STRING" id="1503961.SAMN05421736_102359"/>
<dbReference type="AlphaFoldDB" id="A0A1H3L5B8"/>
<dbReference type="PANTHER" id="PTHR42852">
    <property type="entry name" value="THIOL:DISULFIDE INTERCHANGE PROTEIN DSBE"/>
    <property type="match status" value="1"/>
</dbReference>
<reference evidence="5" key="1">
    <citation type="submission" date="2016-10" db="EMBL/GenBank/DDBJ databases">
        <authorList>
            <person name="Varghese N."/>
            <person name="Submissions S."/>
        </authorList>
    </citation>
    <scope>NUCLEOTIDE SEQUENCE [LARGE SCALE GENOMIC DNA]</scope>
    <source>
        <strain evidence="5">SP</strain>
    </source>
</reference>
<dbReference type="InterPro" id="IPR013766">
    <property type="entry name" value="Thioredoxin_domain"/>
</dbReference>
<organism evidence="4 5">
    <name type="scientific">Evansella caseinilytica</name>
    <dbReference type="NCBI Taxonomy" id="1503961"/>
    <lineage>
        <taxon>Bacteria</taxon>
        <taxon>Bacillati</taxon>
        <taxon>Bacillota</taxon>
        <taxon>Bacilli</taxon>
        <taxon>Bacillales</taxon>
        <taxon>Bacillaceae</taxon>
        <taxon>Evansella</taxon>
    </lineage>
</organism>
<dbReference type="PANTHER" id="PTHR42852:SF17">
    <property type="entry name" value="THIOREDOXIN-LIKE PROTEIN HI_1115"/>
    <property type="match status" value="1"/>
</dbReference>
<dbReference type="EMBL" id="FNPI01000002">
    <property type="protein sequence ID" value="SDY59389.1"/>
    <property type="molecule type" value="Genomic_DNA"/>
</dbReference>
<gene>
    <name evidence="4" type="ORF">SAMN05421736_102359</name>
</gene>
<dbReference type="InterPro" id="IPR050553">
    <property type="entry name" value="Thioredoxin_ResA/DsbE_sf"/>
</dbReference>
<evidence type="ECO:0000313" key="5">
    <source>
        <dbReference type="Proteomes" id="UP000198935"/>
    </source>
</evidence>
<dbReference type="PROSITE" id="PS51352">
    <property type="entry name" value="THIOREDOXIN_2"/>
    <property type="match status" value="1"/>
</dbReference>
<dbReference type="InterPro" id="IPR036249">
    <property type="entry name" value="Thioredoxin-like_sf"/>
</dbReference>
<evidence type="ECO:0000259" key="3">
    <source>
        <dbReference type="PROSITE" id="PS51352"/>
    </source>
</evidence>
<name>A0A1H3L5B8_9BACI</name>
<dbReference type="Pfam" id="PF00578">
    <property type="entry name" value="AhpC-TSA"/>
    <property type="match status" value="1"/>
</dbReference>
<feature type="domain" description="Thioredoxin" evidence="3">
    <location>
        <begin position="68"/>
        <end position="211"/>
    </location>
</feature>
<evidence type="ECO:0000256" key="2">
    <source>
        <dbReference type="SAM" id="Phobius"/>
    </source>
</evidence>
<protein>
    <submittedName>
        <fullName evidence="4">Peroxiredoxin</fullName>
    </submittedName>
</protein>
<dbReference type="SUPFAM" id="SSF52833">
    <property type="entry name" value="Thioredoxin-like"/>
    <property type="match status" value="1"/>
</dbReference>
<dbReference type="OrthoDB" id="25753at2"/>
<evidence type="ECO:0000256" key="1">
    <source>
        <dbReference type="ARBA" id="ARBA00023157"/>
    </source>
</evidence>
<feature type="transmembrane region" description="Helical" evidence="2">
    <location>
        <begin position="6"/>
        <end position="24"/>
    </location>
</feature>
<keyword evidence="5" id="KW-1185">Reference proteome</keyword>
<proteinExistence type="predicted"/>
<keyword evidence="1" id="KW-1015">Disulfide bond</keyword>
<evidence type="ECO:0000313" key="4">
    <source>
        <dbReference type="EMBL" id="SDY59389.1"/>
    </source>
</evidence>
<dbReference type="GO" id="GO:0016209">
    <property type="term" value="F:antioxidant activity"/>
    <property type="evidence" value="ECO:0007669"/>
    <property type="project" value="InterPro"/>
</dbReference>
<dbReference type="CDD" id="cd02966">
    <property type="entry name" value="TlpA_like_family"/>
    <property type="match status" value="1"/>
</dbReference>
<keyword evidence="2" id="KW-0812">Transmembrane</keyword>
<dbReference type="Proteomes" id="UP000198935">
    <property type="component" value="Unassembled WGS sequence"/>
</dbReference>
<keyword evidence="2" id="KW-0472">Membrane</keyword>
<keyword evidence="2" id="KW-1133">Transmembrane helix</keyword>